<name>A0A6C0H8V0_9ZZZZ</name>
<reference evidence="1" key="1">
    <citation type="journal article" date="2020" name="Nature">
        <title>Giant virus diversity and host interactions through global metagenomics.</title>
        <authorList>
            <person name="Schulz F."/>
            <person name="Roux S."/>
            <person name="Paez-Espino D."/>
            <person name="Jungbluth S."/>
            <person name="Walsh D.A."/>
            <person name="Denef V.J."/>
            <person name="McMahon K.D."/>
            <person name="Konstantinidis K.T."/>
            <person name="Eloe-Fadrosh E.A."/>
            <person name="Kyrpides N.C."/>
            <person name="Woyke T."/>
        </authorList>
    </citation>
    <scope>NUCLEOTIDE SEQUENCE</scope>
    <source>
        <strain evidence="1">GVMAG-M-3300023179-82</strain>
    </source>
</reference>
<dbReference type="EMBL" id="MN739899">
    <property type="protein sequence ID" value="QHT76646.1"/>
    <property type="molecule type" value="Genomic_DNA"/>
</dbReference>
<protein>
    <submittedName>
        <fullName evidence="1">Uncharacterized protein</fullName>
    </submittedName>
</protein>
<sequence>MEEDKIPNGGFPPLYYKSIKKDTNINLPITKKINLEKLIHNPSNKNIIDNINKDQNITEIDTI</sequence>
<evidence type="ECO:0000313" key="1">
    <source>
        <dbReference type="EMBL" id="QHT76646.1"/>
    </source>
</evidence>
<organism evidence="1">
    <name type="scientific">viral metagenome</name>
    <dbReference type="NCBI Taxonomy" id="1070528"/>
    <lineage>
        <taxon>unclassified sequences</taxon>
        <taxon>metagenomes</taxon>
        <taxon>organismal metagenomes</taxon>
    </lineage>
</organism>
<dbReference type="AlphaFoldDB" id="A0A6C0H8V0"/>
<proteinExistence type="predicted"/>
<accession>A0A6C0H8V0</accession>